<comment type="similarity">
    <text evidence="3">Belongs to the bacterial ribosomal protein bS16 family.</text>
</comment>
<dbReference type="EMBL" id="JAHVHU010000005">
    <property type="protein sequence ID" value="MBY5957405.1"/>
    <property type="molecule type" value="Genomic_DNA"/>
</dbReference>
<dbReference type="HAMAP" id="MF_00385">
    <property type="entry name" value="Ribosomal_bS16"/>
    <property type="match status" value="1"/>
</dbReference>
<evidence type="ECO:0000256" key="3">
    <source>
        <dbReference type="HAMAP-Rule" id="MF_00385"/>
    </source>
</evidence>
<keyword evidence="5" id="KW-1185">Reference proteome</keyword>
<accession>A0A953L880</accession>
<dbReference type="SUPFAM" id="SSF54565">
    <property type="entry name" value="Ribosomal protein S16"/>
    <property type="match status" value="1"/>
</dbReference>
<evidence type="ECO:0000313" key="5">
    <source>
        <dbReference type="Proteomes" id="UP000753961"/>
    </source>
</evidence>
<dbReference type="NCBIfam" id="TIGR00002">
    <property type="entry name" value="S16"/>
    <property type="match status" value="1"/>
</dbReference>
<dbReference type="GO" id="GO:0015935">
    <property type="term" value="C:small ribosomal subunit"/>
    <property type="evidence" value="ECO:0007669"/>
    <property type="project" value="TreeGrafter"/>
</dbReference>
<evidence type="ECO:0000313" key="4">
    <source>
        <dbReference type="EMBL" id="MBY5957405.1"/>
    </source>
</evidence>
<dbReference type="PANTHER" id="PTHR12919">
    <property type="entry name" value="30S RIBOSOMAL PROTEIN S16"/>
    <property type="match status" value="1"/>
</dbReference>
<protein>
    <recommendedName>
        <fullName evidence="3">Small ribosomal subunit protein bS16</fullName>
    </recommendedName>
</protein>
<proteinExistence type="inferred from homology"/>
<dbReference type="InterPro" id="IPR023803">
    <property type="entry name" value="Ribosomal_bS16_dom_sf"/>
</dbReference>
<keyword evidence="1 3" id="KW-0689">Ribosomal protein</keyword>
<gene>
    <name evidence="3 4" type="primary">rpsP</name>
    <name evidence="4" type="ORF">KUV50_04600</name>
</gene>
<dbReference type="AlphaFoldDB" id="A0A953L880"/>
<dbReference type="GO" id="GO:0006412">
    <property type="term" value="P:translation"/>
    <property type="evidence" value="ECO:0007669"/>
    <property type="project" value="UniProtKB-UniRule"/>
</dbReference>
<comment type="caution">
    <text evidence="4">The sequence shown here is derived from an EMBL/GenBank/DDBJ whole genome shotgun (WGS) entry which is preliminary data.</text>
</comment>
<dbReference type="RefSeq" id="WP_222578929.1">
    <property type="nucleotide sequence ID" value="NZ_JAHVHU010000005.1"/>
</dbReference>
<sequence length="150" mass="17330">MSVKLRLQRKGRKKKPFYHIVAADTRAPRDGKFIEKVGTYNPMTSPATIDLDRDKALKWLENGALPSDTVRAILKFKGVLYRRHLLRGVRKEALTQEEADQKYKDFMEAKESKIAERFEKTAQEKRDFHISIFGKAPEKPAPEPEASEEE</sequence>
<dbReference type="GO" id="GO:0003735">
    <property type="term" value="F:structural constituent of ribosome"/>
    <property type="evidence" value="ECO:0007669"/>
    <property type="project" value="InterPro"/>
</dbReference>
<evidence type="ECO:0000256" key="1">
    <source>
        <dbReference type="ARBA" id="ARBA00022980"/>
    </source>
</evidence>
<organism evidence="4 5">
    <name type="scientific">Membranihabitans marinus</name>
    <dbReference type="NCBI Taxonomy" id="1227546"/>
    <lineage>
        <taxon>Bacteria</taxon>
        <taxon>Pseudomonadati</taxon>
        <taxon>Bacteroidota</taxon>
        <taxon>Saprospiria</taxon>
        <taxon>Saprospirales</taxon>
        <taxon>Saprospiraceae</taxon>
        <taxon>Membranihabitans</taxon>
    </lineage>
</organism>
<name>A0A953L880_9BACT</name>
<dbReference type="PANTHER" id="PTHR12919:SF20">
    <property type="entry name" value="SMALL RIBOSOMAL SUBUNIT PROTEIN BS16M"/>
    <property type="match status" value="1"/>
</dbReference>
<dbReference type="Proteomes" id="UP000753961">
    <property type="component" value="Unassembled WGS sequence"/>
</dbReference>
<evidence type="ECO:0000256" key="2">
    <source>
        <dbReference type="ARBA" id="ARBA00023274"/>
    </source>
</evidence>
<dbReference type="GO" id="GO:0005737">
    <property type="term" value="C:cytoplasm"/>
    <property type="evidence" value="ECO:0007669"/>
    <property type="project" value="UniProtKB-ARBA"/>
</dbReference>
<reference evidence="4" key="1">
    <citation type="submission" date="2021-06" db="EMBL/GenBank/DDBJ databases">
        <title>44 bacteria genomes isolated from Dapeng, Shenzhen.</title>
        <authorList>
            <person name="Zheng W."/>
            <person name="Yu S."/>
            <person name="Huang Y."/>
        </authorList>
    </citation>
    <scope>NUCLEOTIDE SEQUENCE</scope>
    <source>
        <strain evidence="4">DP5N28-2</strain>
    </source>
</reference>
<dbReference type="InterPro" id="IPR000307">
    <property type="entry name" value="Ribosomal_bS16"/>
</dbReference>
<dbReference type="Gene3D" id="3.30.1320.10">
    <property type="match status" value="1"/>
</dbReference>
<keyword evidence="2 3" id="KW-0687">Ribonucleoprotein</keyword>
<dbReference type="Pfam" id="PF00886">
    <property type="entry name" value="Ribosomal_S16"/>
    <property type="match status" value="1"/>
</dbReference>